<dbReference type="Pfam" id="PF07319">
    <property type="entry name" value="DnaI_N"/>
    <property type="match status" value="1"/>
</dbReference>
<dbReference type="RefSeq" id="WP_045922436.1">
    <property type="nucleotide sequence ID" value="NZ_JBHTHW010000003.1"/>
</dbReference>
<proteinExistence type="predicted"/>
<dbReference type="STRING" id="1218508.JG29_05780"/>
<dbReference type="AlphaFoldDB" id="A0A0F4KSU2"/>
<dbReference type="InterPro" id="IPR009928">
    <property type="entry name" value="DnaI_N"/>
</dbReference>
<dbReference type="InterPro" id="IPR027417">
    <property type="entry name" value="P-loop_NTPase"/>
</dbReference>
<comment type="caution">
    <text evidence="3">The sequence shown here is derived from an EMBL/GenBank/DDBJ whole genome shotgun (WGS) entry which is preliminary data.</text>
</comment>
<dbReference type="GO" id="GO:0006260">
    <property type="term" value="P:DNA replication"/>
    <property type="evidence" value="ECO:0007669"/>
    <property type="project" value="TreeGrafter"/>
</dbReference>
<dbReference type="Pfam" id="PF00308">
    <property type="entry name" value="Bac_DnaA"/>
    <property type="match status" value="1"/>
</dbReference>
<dbReference type="NCBIfam" id="NF006505">
    <property type="entry name" value="PRK08939.1"/>
    <property type="match status" value="1"/>
</dbReference>
<protein>
    <submittedName>
        <fullName evidence="3">Primosomal protein DnaI (Helicase loader)</fullName>
    </submittedName>
</protein>
<evidence type="ECO:0000313" key="4">
    <source>
        <dbReference type="Proteomes" id="UP000033695"/>
    </source>
</evidence>
<dbReference type="CDD" id="cd00009">
    <property type="entry name" value="AAA"/>
    <property type="match status" value="1"/>
</dbReference>
<accession>A0A0F4KSU2</accession>
<name>A0A0F4KSU2_9LACO</name>
<sequence>MKNMAQEFSGIIAKNHWNKKYQELTQQALQDPDVQKFIRQHQSQITTTILNNNLDAIYEFVQAKNHKNNFASEYDPFLRLVNQSIQVVYRPNPKLSAQKQQIALEHKFMTLNMASDIRQANLDDYAQGALGRQESYAAALNFVLKYSQNPQQFIPGLYLCGKLGVGKTYLLAAIARELVEHKVTVLLMHFPTFAVQMKNAIQNNSVLSQINQIKAVPILMLDDIGADSLSSWIRDEVLGVILQYRLQEKLPTFFSSNFSMAELQKHLTVNQRGDEETLKAARIMERIRFLSQEIIVSGPNRRFK</sequence>
<dbReference type="PATRIC" id="fig|1218508.4.peg.593"/>
<dbReference type="PANTHER" id="PTHR30050">
    <property type="entry name" value="CHROMOSOMAL REPLICATION INITIATOR PROTEIN DNAA"/>
    <property type="match status" value="1"/>
</dbReference>
<dbReference type="Gene3D" id="3.40.50.300">
    <property type="entry name" value="P-loop containing nucleotide triphosphate hydrolases"/>
    <property type="match status" value="1"/>
</dbReference>
<evidence type="ECO:0000313" key="3">
    <source>
        <dbReference type="EMBL" id="KJY49128.1"/>
    </source>
</evidence>
<dbReference type="OrthoDB" id="61127at2"/>
<keyword evidence="3" id="KW-0547">Nucleotide-binding</keyword>
<feature type="domain" description="Primosomal DnaI N-terminal" evidence="2">
    <location>
        <begin position="1"/>
        <end position="89"/>
    </location>
</feature>
<reference evidence="3 4" key="1">
    <citation type="submission" date="2014-12" db="EMBL/GenBank/DDBJ databases">
        <title>Comparative genomics of the lactic acid bacteria isolated from the honey bee gut.</title>
        <authorList>
            <person name="Ellegaard K.M."/>
            <person name="Tamarit D."/>
            <person name="Javelind E."/>
            <person name="Olofsson T."/>
            <person name="Andersson S.G."/>
            <person name="Vasquez A."/>
        </authorList>
    </citation>
    <scope>NUCLEOTIDE SEQUENCE [LARGE SCALE GENOMIC DNA]</scope>
    <source>
        <strain evidence="3 4">Hon2</strain>
    </source>
</reference>
<dbReference type="InterPro" id="IPR013317">
    <property type="entry name" value="DnaA_dom"/>
</dbReference>
<dbReference type="Proteomes" id="UP000033695">
    <property type="component" value="Unassembled WGS sequence"/>
</dbReference>
<keyword evidence="3" id="KW-0347">Helicase</keyword>
<dbReference type="EMBL" id="JXBZ01000005">
    <property type="protein sequence ID" value="KJY49128.1"/>
    <property type="molecule type" value="Genomic_DNA"/>
</dbReference>
<evidence type="ECO:0000259" key="1">
    <source>
        <dbReference type="Pfam" id="PF00308"/>
    </source>
</evidence>
<dbReference type="HOGENOM" id="CLU_077384_1_0_9"/>
<gene>
    <name evidence="3" type="primary">dnaI</name>
    <name evidence="3" type="ORF">JG29_05780</name>
</gene>
<dbReference type="SUPFAM" id="SSF52540">
    <property type="entry name" value="P-loop containing nucleoside triphosphate hydrolases"/>
    <property type="match status" value="1"/>
</dbReference>
<feature type="domain" description="Chromosomal replication initiator protein DnaA ATPAse" evidence="1">
    <location>
        <begin position="137"/>
        <end position="226"/>
    </location>
</feature>
<dbReference type="PANTHER" id="PTHR30050:SF8">
    <property type="entry name" value="PRIMOSOMAL PROTEIN DNAI"/>
    <property type="match status" value="1"/>
</dbReference>
<dbReference type="GO" id="GO:0004386">
    <property type="term" value="F:helicase activity"/>
    <property type="evidence" value="ECO:0007669"/>
    <property type="project" value="UniProtKB-KW"/>
</dbReference>
<keyword evidence="4" id="KW-1185">Reference proteome</keyword>
<evidence type="ECO:0000259" key="2">
    <source>
        <dbReference type="Pfam" id="PF07319"/>
    </source>
</evidence>
<organism evidence="3 4">
    <name type="scientific">Bombilactobacillus mellis</name>
    <dbReference type="NCBI Taxonomy" id="1218508"/>
    <lineage>
        <taxon>Bacteria</taxon>
        <taxon>Bacillati</taxon>
        <taxon>Bacillota</taxon>
        <taxon>Bacilli</taxon>
        <taxon>Lactobacillales</taxon>
        <taxon>Lactobacillaceae</taxon>
        <taxon>Bombilactobacillus</taxon>
    </lineage>
</organism>
<keyword evidence="3" id="KW-0378">Hydrolase</keyword>
<keyword evidence="3" id="KW-0067">ATP-binding</keyword>